<dbReference type="GO" id="GO:0005525">
    <property type="term" value="F:GTP binding"/>
    <property type="evidence" value="ECO:0007669"/>
    <property type="project" value="UniProtKB-KW"/>
</dbReference>
<dbReference type="Gene3D" id="3.30.1360.120">
    <property type="entry name" value="Probable tRNA modification gtpase trme, domain 1"/>
    <property type="match status" value="1"/>
</dbReference>
<dbReference type="SUPFAM" id="SSF52540">
    <property type="entry name" value="P-loop containing nucleoside triphosphate hydrolases"/>
    <property type="match status" value="1"/>
</dbReference>
<dbReference type="GO" id="GO:0030488">
    <property type="term" value="P:tRNA methylation"/>
    <property type="evidence" value="ECO:0007669"/>
    <property type="project" value="TreeGrafter"/>
</dbReference>
<keyword evidence="10" id="KW-1185">Reference proteome</keyword>
<evidence type="ECO:0000313" key="9">
    <source>
        <dbReference type="EMBL" id="KAF2427127.1"/>
    </source>
</evidence>
<dbReference type="GO" id="GO:0003924">
    <property type="term" value="F:GTPase activity"/>
    <property type="evidence" value="ECO:0007669"/>
    <property type="project" value="InterPro"/>
</dbReference>
<comment type="subcellular location">
    <subcellularLocation>
        <location evidence="1">Mitochondrion</location>
    </subcellularLocation>
</comment>
<comment type="similarity">
    <text evidence="2">Belongs to the TRAFAC class TrmE-Era-EngA-EngB-Septin-like GTPase superfamily. TrmE GTPase family.</text>
</comment>
<feature type="domain" description="G" evidence="6">
    <location>
        <begin position="298"/>
        <end position="429"/>
    </location>
</feature>
<dbReference type="HAMAP" id="MF_00379">
    <property type="entry name" value="GTPase_MnmE"/>
    <property type="match status" value="1"/>
</dbReference>
<evidence type="ECO:0000259" key="6">
    <source>
        <dbReference type="Pfam" id="PF01926"/>
    </source>
</evidence>
<dbReference type="InterPro" id="IPR027266">
    <property type="entry name" value="TrmE/GcvT-like"/>
</dbReference>
<dbReference type="PANTHER" id="PTHR42714">
    <property type="entry name" value="TRNA MODIFICATION GTPASE GTPBP3"/>
    <property type="match status" value="1"/>
</dbReference>
<dbReference type="GO" id="GO:0005739">
    <property type="term" value="C:mitochondrion"/>
    <property type="evidence" value="ECO:0007669"/>
    <property type="project" value="UniProtKB-SubCell"/>
</dbReference>
<evidence type="ECO:0000256" key="5">
    <source>
        <dbReference type="ARBA" id="ARBA00023134"/>
    </source>
</evidence>
<name>A0A9P4NM43_9PEZI</name>
<dbReference type="Proteomes" id="UP000800235">
    <property type="component" value="Unassembled WGS sequence"/>
</dbReference>
<comment type="caution">
    <text evidence="9">The sequence shown here is derived from an EMBL/GenBank/DDBJ whole genome shotgun (WGS) entry which is preliminary data.</text>
</comment>
<organism evidence="9 10">
    <name type="scientific">Tothia fuscella</name>
    <dbReference type="NCBI Taxonomy" id="1048955"/>
    <lineage>
        <taxon>Eukaryota</taxon>
        <taxon>Fungi</taxon>
        <taxon>Dikarya</taxon>
        <taxon>Ascomycota</taxon>
        <taxon>Pezizomycotina</taxon>
        <taxon>Dothideomycetes</taxon>
        <taxon>Pleosporomycetidae</taxon>
        <taxon>Venturiales</taxon>
        <taxon>Cylindrosympodiaceae</taxon>
        <taxon>Tothia</taxon>
    </lineage>
</organism>
<dbReference type="GO" id="GO:0002098">
    <property type="term" value="P:tRNA wobble uridine modification"/>
    <property type="evidence" value="ECO:0007669"/>
    <property type="project" value="TreeGrafter"/>
</dbReference>
<evidence type="ECO:0000256" key="1">
    <source>
        <dbReference type="ARBA" id="ARBA00004173"/>
    </source>
</evidence>
<keyword evidence="4" id="KW-0547">Nucleotide-binding</keyword>
<dbReference type="PANTHER" id="PTHR42714:SF2">
    <property type="entry name" value="TRNA MODIFICATION GTPASE GTPBP3, MITOCHONDRIAL"/>
    <property type="match status" value="1"/>
</dbReference>
<dbReference type="Gene3D" id="3.40.50.300">
    <property type="entry name" value="P-loop containing nucleotide triphosphate hydrolases"/>
    <property type="match status" value="1"/>
</dbReference>
<dbReference type="Gene3D" id="1.20.120.430">
    <property type="entry name" value="tRNA modification GTPase MnmE domain 2"/>
    <property type="match status" value="1"/>
</dbReference>
<evidence type="ECO:0000256" key="4">
    <source>
        <dbReference type="ARBA" id="ARBA00022741"/>
    </source>
</evidence>
<dbReference type="OrthoDB" id="188276at2759"/>
<dbReference type="InterPro" id="IPR018948">
    <property type="entry name" value="GTP-bd_TrmE_N"/>
</dbReference>
<dbReference type="NCBIfam" id="NF003661">
    <property type="entry name" value="PRK05291.1-3"/>
    <property type="match status" value="1"/>
</dbReference>
<dbReference type="InterPro" id="IPR027368">
    <property type="entry name" value="MnmE_dom2"/>
</dbReference>
<protein>
    <submittedName>
        <fullName evidence="9">P-loop containing nucleoside triphosphate hydrolase protein</fullName>
    </submittedName>
</protein>
<dbReference type="EMBL" id="MU007062">
    <property type="protein sequence ID" value="KAF2427127.1"/>
    <property type="molecule type" value="Genomic_DNA"/>
</dbReference>
<dbReference type="InterPro" id="IPR006073">
    <property type="entry name" value="GTP-bd"/>
</dbReference>
<keyword evidence="3" id="KW-0819">tRNA processing</keyword>
<dbReference type="SUPFAM" id="SSF103025">
    <property type="entry name" value="Folate-binding domain"/>
    <property type="match status" value="1"/>
</dbReference>
<keyword evidence="5" id="KW-0342">GTP-binding</keyword>
<dbReference type="CDD" id="cd14858">
    <property type="entry name" value="TrmE_N"/>
    <property type="match status" value="1"/>
</dbReference>
<proteinExistence type="inferred from homology"/>
<dbReference type="Pfam" id="PF10396">
    <property type="entry name" value="TrmE_N"/>
    <property type="match status" value="1"/>
</dbReference>
<evidence type="ECO:0000259" key="8">
    <source>
        <dbReference type="Pfam" id="PF12631"/>
    </source>
</evidence>
<feature type="domain" description="GTP-binding protein TrmE N-terminal" evidence="7">
    <location>
        <begin position="69"/>
        <end position="195"/>
    </location>
</feature>
<dbReference type="InterPro" id="IPR004520">
    <property type="entry name" value="GTPase_MnmE"/>
</dbReference>
<evidence type="ECO:0000313" key="10">
    <source>
        <dbReference type="Proteomes" id="UP000800235"/>
    </source>
</evidence>
<dbReference type="AlphaFoldDB" id="A0A9P4NM43"/>
<dbReference type="InterPro" id="IPR027417">
    <property type="entry name" value="P-loop_NTPase"/>
</dbReference>
<keyword evidence="9" id="KW-0378">Hydrolase</keyword>
<dbReference type="InterPro" id="IPR031168">
    <property type="entry name" value="G_TrmE"/>
</dbReference>
<evidence type="ECO:0000259" key="7">
    <source>
        <dbReference type="Pfam" id="PF10396"/>
    </source>
</evidence>
<dbReference type="FunFam" id="3.30.1360.120:FF:000007">
    <property type="entry name" value="tRNA modification GTPase GTPBP3, mitochondrial"/>
    <property type="match status" value="1"/>
</dbReference>
<feature type="domain" description="MnmE helical" evidence="8">
    <location>
        <begin position="198"/>
        <end position="585"/>
    </location>
</feature>
<dbReference type="Pfam" id="PF01926">
    <property type="entry name" value="MMR_HSR1"/>
    <property type="match status" value="1"/>
</dbReference>
<dbReference type="InterPro" id="IPR025867">
    <property type="entry name" value="MnmE_helical"/>
</dbReference>
<evidence type="ECO:0000256" key="3">
    <source>
        <dbReference type="ARBA" id="ARBA00022694"/>
    </source>
</evidence>
<gene>
    <name evidence="9" type="ORF">EJ08DRAFT_363523</name>
</gene>
<sequence>MKVALRSQCISLLFRRSPTASSLLCRGHIQTHLQSQAPIFIHCANQILSIPRFYTAVSRVQPLQIKDDTIFALSTASGRAAIAVIRISGPACVEIYHALCPNKPLPKARYATVRTLYDPSQSATRVAVLDSNALILYFPSPKTVTGEDILELHVHGGPAIVKAVLQAVSNCSSPSSPVRYAEAGEFTRRAFLNNRLDLTQVEALGDTLSATTEQQRKLSVRGTTGRLAKRYEKWRTELLYARGELEALIDFSEDQHFDESPAVLASSVATQVQDLRDHIKHHITNATRGELLRNGISIALLGPPNAGKSSLLNLIVGREAAIVSREAGTTRDVVEVGIDLGGYLCRVGDMAGLRANRSGADKAKLIGLVEEEGIKRAVARALDSDVVILVFAPHVKEDGSVQMELSTEVLETAKACVERGSKILAVINKIDLLPWGLEPYFSKTVEFIQAEIGSQEEIPAFAVSCKPTNGNSAPNGLQPFLTGLISTFETMTAASSPSGSADPSVWQESLGASERHRELLEKCLEQLDMFLGQVRIDESLSEEDLDVVVAAESLRAAAECLARITGRGDAGDVEEVLGVVFEKFCVGK</sequence>
<evidence type="ECO:0000256" key="2">
    <source>
        <dbReference type="ARBA" id="ARBA00011043"/>
    </source>
</evidence>
<dbReference type="Pfam" id="PF12631">
    <property type="entry name" value="MnmE_helical"/>
    <property type="match status" value="1"/>
</dbReference>
<reference evidence="9" key="1">
    <citation type="journal article" date="2020" name="Stud. Mycol.">
        <title>101 Dothideomycetes genomes: a test case for predicting lifestyles and emergence of pathogens.</title>
        <authorList>
            <person name="Haridas S."/>
            <person name="Albert R."/>
            <person name="Binder M."/>
            <person name="Bloem J."/>
            <person name="Labutti K."/>
            <person name="Salamov A."/>
            <person name="Andreopoulos B."/>
            <person name="Baker S."/>
            <person name="Barry K."/>
            <person name="Bills G."/>
            <person name="Bluhm B."/>
            <person name="Cannon C."/>
            <person name="Castanera R."/>
            <person name="Culley D."/>
            <person name="Daum C."/>
            <person name="Ezra D."/>
            <person name="Gonzalez J."/>
            <person name="Henrissat B."/>
            <person name="Kuo A."/>
            <person name="Liang C."/>
            <person name="Lipzen A."/>
            <person name="Lutzoni F."/>
            <person name="Magnuson J."/>
            <person name="Mondo S."/>
            <person name="Nolan M."/>
            <person name="Ohm R."/>
            <person name="Pangilinan J."/>
            <person name="Park H.-J."/>
            <person name="Ramirez L."/>
            <person name="Alfaro M."/>
            <person name="Sun H."/>
            <person name="Tritt A."/>
            <person name="Yoshinaga Y."/>
            <person name="Zwiers L.-H."/>
            <person name="Turgeon B."/>
            <person name="Goodwin S."/>
            <person name="Spatafora J."/>
            <person name="Crous P."/>
            <person name="Grigoriev I."/>
        </authorList>
    </citation>
    <scope>NUCLEOTIDE SEQUENCE</scope>
    <source>
        <strain evidence="9">CBS 130266</strain>
    </source>
</reference>
<dbReference type="CDD" id="cd04164">
    <property type="entry name" value="trmE"/>
    <property type="match status" value="1"/>
</dbReference>
<accession>A0A9P4NM43</accession>
<dbReference type="SUPFAM" id="SSF116878">
    <property type="entry name" value="TrmE connector domain"/>
    <property type="match status" value="1"/>
</dbReference>